<evidence type="ECO:0008006" key="4">
    <source>
        <dbReference type="Google" id="ProtNLM"/>
    </source>
</evidence>
<keyword evidence="1" id="KW-0472">Membrane</keyword>
<protein>
    <recommendedName>
        <fullName evidence="4">DUF4408 domain-containing protein</fullName>
    </recommendedName>
</protein>
<keyword evidence="1" id="KW-0812">Transmembrane</keyword>
<dbReference type="InterPro" id="IPR008480">
    <property type="entry name" value="DUF761_pln"/>
</dbReference>
<keyword evidence="3" id="KW-1185">Reference proteome</keyword>
<evidence type="ECO:0000256" key="1">
    <source>
        <dbReference type="SAM" id="Phobius"/>
    </source>
</evidence>
<name>A0A8S0PX34_OLEEU</name>
<gene>
    <name evidence="2" type="ORF">OLEA9_A077398</name>
</gene>
<keyword evidence="1" id="KW-1133">Transmembrane helix</keyword>
<evidence type="ECO:0000313" key="3">
    <source>
        <dbReference type="Proteomes" id="UP000594638"/>
    </source>
</evidence>
<dbReference type="PANTHER" id="PTHR36887:SF1">
    <property type="entry name" value="OS01G0532300 PROTEIN"/>
    <property type="match status" value="1"/>
</dbReference>
<dbReference type="AlphaFoldDB" id="A0A8S0PX34"/>
<sequence length="245" mass="27869">MALSIFTRPIMCCKTSLYMCASANRPPLTCTKIPSNHRNHFFLSYTRRPLSKTMEKMKKSQILKLFLISALCIIAPLISTSFRPKYLYFIVNILIFAVGAESGLASFFLEAPENKKPAQKSSEVYPDNETWTTISNNGISSLDHSTNKPVKVFEKSSSEKIADTVQVQKVLDKSPSTPSLFFIGAAEEDCTEEHNDDDNGEETGELSEQELYHKAETFIGDFHNQLKMQREESWKKLRDIYQKAF</sequence>
<accession>A0A8S0PX34</accession>
<dbReference type="Proteomes" id="UP000594638">
    <property type="component" value="Unassembled WGS sequence"/>
</dbReference>
<dbReference type="PANTHER" id="PTHR36887">
    <property type="entry name" value="OS01G0532300 PROTEIN"/>
    <property type="match status" value="1"/>
</dbReference>
<dbReference type="OrthoDB" id="1923900at2759"/>
<feature type="transmembrane region" description="Helical" evidence="1">
    <location>
        <begin position="62"/>
        <end position="80"/>
    </location>
</feature>
<evidence type="ECO:0000313" key="2">
    <source>
        <dbReference type="EMBL" id="CAA2956117.1"/>
    </source>
</evidence>
<organism evidence="2 3">
    <name type="scientific">Olea europaea subsp. europaea</name>
    <dbReference type="NCBI Taxonomy" id="158383"/>
    <lineage>
        <taxon>Eukaryota</taxon>
        <taxon>Viridiplantae</taxon>
        <taxon>Streptophyta</taxon>
        <taxon>Embryophyta</taxon>
        <taxon>Tracheophyta</taxon>
        <taxon>Spermatophyta</taxon>
        <taxon>Magnoliopsida</taxon>
        <taxon>eudicotyledons</taxon>
        <taxon>Gunneridae</taxon>
        <taxon>Pentapetalae</taxon>
        <taxon>asterids</taxon>
        <taxon>lamiids</taxon>
        <taxon>Lamiales</taxon>
        <taxon>Oleaceae</taxon>
        <taxon>Oleeae</taxon>
        <taxon>Olea</taxon>
    </lineage>
</organism>
<dbReference type="Pfam" id="PF05553">
    <property type="entry name" value="DUF761"/>
    <property type="match status" value="1"/>
</dbReference>
<feature type="transmembrane region" description="Helical" evidence="1">
    <location>
        <begin position="86"/>
        <end position="109"/>
    </location>
</feature>
<dbReference type="Gramene" id="OE9A077398T1">
    <property type="protein sequence ID" value="OE9A077398C1"/>
    <property type="gene ID" value="OE9A077398"/>
</dbReference>
<comment type="caution">
    <text evidence="2">The sequence shown here is derived from an EMBL/GenBank/DDBJ whole genome shotgun (WGS) entry which is preliminary data.</text>
</comment>
<dbReference type="EMBL" id="CACTIH010000174">
    <property type="protein sequence ID" value="CAA2956117.1"/>
    <property type="molecule type" value="Genomic_DNA"/>
</dbReference>
<reference evidence="2 3" key="1">
    <citation type="submission" date="2019-12" db="EMBL/GenBank/DDBJ databases">
        <authorList>
            <person name="Alioto T."/>
            <person name="Alioto T."/>
            <person name="Gomez Garrido J."/>
        </authorList>
    </citation>
    <scope>NUCLEOTIDE SEQUENCE [LARGE SCALE GENOMIC DNA]</scope>
</reference>
<proteinExistence type="predicted"/>